<evidence type="ECO:0000313" key="1">
    <source>
        <dbReference type="EMBL" id="HCO27483.1"/>
    </source>
</evidence>
<dbReference type="SUPFAM" id="SSF51294">
    <property type="entry name" value="Hedgehog/intein (Hint) domain"/>
    <property type="match status" value="1"/>
</dbReference>
<protein>
    <recommendedName>
        <fullName evidence="3">Intein C-terminal splicing domain-containing protein</fullName>
    </recommendedName>
</protein>
<reference evidence="1 2" key="1">
    <citation type="journal article" date="2018" name="Nat. Biotechnol.">
        <title>A standardized bacterial taxonomy based on genome phylogeny substantially revises the tree of life.</title>
        <authorList>
            <person name="Parks D.H."/>
            <person name="Chuvochina M."/>
            <person name="Waite D.W."/>
            <person name="Rinke C."/>
            <person name="Skarshewski A."/>
            <person name="Chaumeil P.A."/>
            <person name="Hugenholtz P."/>
        </authorList>
    </citation>
    <scope>NUCLEOTIDE SEQUENCE [LARGE SCALE GENOMIC DNA]</scope>
    <source>
        <strain evidence="1">UBA9375</strain>
    </source>
</reference>
<dbReference type="AlphaFoldDB" id="A0A3D3RF80"/>
<evidence type="ECO:0008006" key="3">
    <source>
        <dbReference type="Google" id="ProtNLM"/>
    </source>
</evidence>
<organism evidence="1 2">
    <name type="scientific">Gimesia maris</name>
    <dbReference type="NCBI Taxonomy" id="122"/>
    <lineage>
        <taxon>Bacteria</taxon>
        <taxon>Pseudomonadati</taxon>
        <taxon>Planctomycetota</taxon>
        <taxon>Planctomycetia</taxon>
        <taxon>Planctomycetales</taxon>
        <taxon>Planctomycetaceae</taxon>
        <taxon>Gimesia</taxon>
    </lineage>
</organism>
<dbReference type="EMBL" id="DQAY01000200">
    <property type="protein sequence ID" value="HCO27483.1"/>
    <property type="molecule type" value="Genomic_DNA"/>
</dbReference>
<name>A0A3D3RF80_9PLAN</name>
<evidence type="ECO:0000313" key="2">
    <source>
        <dbReference type="Proteomes" id="UP000263642"/>
    </source>
</evidence>
<dbReference type="InterPro" id="IPR030934">
    <property type="entry name" value="Intein_C"/>
</dbReference>
<dbReference type="InterPro" id="IPR036844">
    <property type="entry name" value="Hint_dom_sf"/>
</dbReference>
<dbReference type="Gene3D" id="2.170.16.10">
    <property type="entry name" value="Hedgehog/Intein (Hint) domain"/>
    <property type="match status" value="1"/>
</dbReference>
<dbReference type="Proteomes" id="UP000263642">
    <property type="component" value="Unassembled WGS sequence"/>
</dbReference>
<sequence>MEFMNELLAPKEQTWVPAEEFQPGDSLKSLNGLRQITNRHLERTTERVYNIEVDGDHVYRVGHSGLLVHNYSIPSPDELIRKAKTYREENNMQNGRRNLGGIIYIRNKDCKVLRYTTSFPESFVISNSSGHTEDQINQHLTADPAIGNIPGSIQVLLLFTERSPCRRCSNTHIPEIERKNGGSIQGVLESFVEYGEGSNQELAIFYGFVESDQK</sequence>
<comment type="caution">
    <text evidence="1">The sequence shown here is derived from an EMBL/GenBank/DDBJ whole genome shotgun (WGS) entry which is preliminary data.</text>
</comment>
<gene>
    <name evidence="1" type="ORF">DIT97_32460</name>
</gene>
<proteinExistence type="predicted"/>
<dbReference type="NCBIfam" id="TIGR01443">
    <property type="entry name" value="intein_Cterm"/>
    <property type="match status" value="1"/>
</dbReference>
<accession>A0A3D3RF80</accession>